<gene>
    <name evidence="5" type="ORF">EIK79_12520</name>
</gene>
<name>A0A3P3R8U0_9EURY</name>
<proteinExistence type="predicted"/>
<feature type="domain" description="DUF7982" evidence="4">
    <location>
        <begin position="26"/>
        <end position="292"/>
    </location>
</feature>
<dbReference type="InterPro" id="IPR058288">
    <property type="entry name" value="DUF7982"/>
</dbReference>
<evidence type="ECO:0000256" key="3">
    <source>
        <dbReference type="SAM" id="Phobius"/>
    </source>
</evidence>
<feature type="transmembrane region" description="Helical" evidence="3">
    <location>
        <begin position="57"/>
        <end position="75"/>
    </location>
</feature>
<feature type="coiled-coil region" evidence="1">
    <location>
        <begin position="25"/>
        <end position="52"/>
    </location>
</feature>
<accession>A0A3P3R8U0</accession>
<organism evidence="5 6">
    <name type="scientific">Halocatena pleomorpha</name>
    <dbReference type="NCBI Taxonomy" id="1785090"/>
    <lineage>
        <taxon>Archaea</taxon>
        <taxon>Methanobacteriati</taxon>
        <taxon>Methanobacteriota</taxon>
        <taxon>Stenosarchaea group</taxon>
        <taxon>Halobacteria</taxon>
        <taxon>Halobacteriales</taxon>
        <taxon>Natronomonadaceae</taxon>
        <taxon>Halocatena</taxon>
    </lineage>
</organism>
<dbReference type="RefSeq" id="WP_124955447.1">
    <property type="nucleotide sequence ID" value="NZ_RRCH01000028.1"/>
</dbReference>
<keyword evidence="6" id="KW-1185">Reference proteome</keyword>
<dbReference type="AlphaFoldDB" id="A0A3P3R8U0"/>
<dbReference type="OrthoDB" id="214277at2157"/>
<keyword evidence="1" id="KW-0175">Coiled coil</keyword>
<protein>
    <recommendedName>
        <fullName evidence="4">DUF7982 domain-containing protein</fullName>
    </recommendedName>
</protein>
<evidence type="ECO:0000256" key="2">
    <source>
        <dbReference type="SAM" id="MobiDB-lite"/>
    </source>
</evidence>
<keyword evidence="3" id="KW-1133">Transmembrane helix</keyword>
<evidence type="ECO:0000259" key="4">
    <source>
        <dbReference type="Pfam" id="PF25939"/>
    </source>
</evidence>
<reference evidence="5 6" key="1">
    <citation type="submission" date="2018-11" db="EMBL/GenBank/DDBJ databases">
        <title>Taxonoimc description of Halomarina strain SPP-AMP-1.</title>
        <authorList>
            <person name="Pal Y."/>
            <person name="Srinivasana K."/>
            <person name="Verma A."/>
            <person name="Kumar P."/>
        </authorList>
    </citation>
    <scope>NUCLEOTIDE SEQUENCE [LARGE SCALE GENOMIC DNA]</scope>
    <source>
        <strain evidence="5 6">SPP-AMP-1</strain>
    </source>
</reference>
<sequence>MSNTATPWTTDRDDETAAASDSTSEADLAARLELLMEENRRLRDDIRRARQSRYRRTALAMAGLGAVVGGLGVLFPSSQAVFFALAGTGLFGAILIYFLTPEQFVSATVGERMYAAHAELGAELIDSLGLSETIIYLPTGNTAGADAGVRIFVPHHRNHDLPSPDDAATLFVATANERHRGVAVPPTGAGLFREFESMVDDPADDLPELADRLADALVEGFELVGSATPDVDKTNGRVSIGVSDSRYGAVDRFDHPVASFIAVGVVRWAERPVTLESTTGKDERVDYLVSCSLESEE</sequence>
<feature type="region of interest" description="Disordered" evidence="2">
    <location>
        <begin position="1"/>
        <end position="24"/>
    </location>
</feature>
<feature type="transmembrane region" description="Helical" evidence="3">
    <location>
        <begin position="81"/>
        <end position="99"/>
    </location>
</feature>
<evidence type="ECO:0000313" key="6">
    <source>
        <dbReference type="Proteomes" id="UP000282322"/>
    </source>
</evidence>
<evidence type="ECO:0000313" key="5">
    <source>
        <dbReference type="EMBL" id="RRJ29458.1"/>
    </source>
</evidence>
<keyword evidence="3" id="KW-0812">Transmembrane</keyword>
<evidence type="ECO:0000256" key="1">
    <source>
        <dbReference type="SAM" id="Coils"/>
    </source>
</evidence>
<dbReference type="Proteomes" id="UP000282322">
    <property type="component" value="Unassembled WGS sequence"/>
</dbReference>
<keyword evidence="3" id="KW-0472">Membrane</keyword>
<dbReference type="Pfam" id="PF25939">
    <property type="entry name" value="DUF7982"/>
    <property type="match status" value="1"/>
</dbReference>
<comment type="caution">
    <text evidence="5">The sequence shown here is derived from an EMBL/GenBank/DDBJ whole genome shotgun (WGS) entry which is preliminary data.</text>
</comment>
<dbReference type="EMBL" id="RRCH01000028">
    <property type="protein sequence ID" value="RRJ29458.1"/>
    <property type="molecule type" value="Genomic_DNA"/>
</dbReference>